<feature type="region of interest" description="Disordered" evidence="1">
    <location>
        <begin position="153"/>
        <end position="197"/>
    </location>
</feature>
<feature type="region of interest" description="Disordered" evidence="1">
    <location>
        <begin position="391"/>
        <end position="448"/>
    </location>
</feature>
<sequence>MPPNFEKSGPQQQKAKEISHRKLVPAPPRAQARPHQAKKRTSKIRLVGIEPTPYGTPCISRQELYPLNQRGRYENEPSTVTIRPAVIEISLCTDIHTYIHTHTHTHTHVPLHPLPGPAHRRQAEVRPPPPNSQRKGSRCDRCPCEDHAQLWRAQKQPTQAVCSRRRLHTPVRSPRLEHSSTKASLHSTGGVSPPTSLPACDRRPAACRLRGHICPCRHTTAGPSRGRASAALRPPPRGRKGRGTLGNAKQTERRGNRQKVTTGRCCWKKTPPQPSPHEALAEIFIEEKFTDEQSACSIVSPVVVAVSIDVLNKCTGPWCQRSKGILRKLQQMAKNTTRQEMQKKKKFSISSTHSWKENWVQSEHEGQEYGKFVLSHGKFWNDESLDKAAKPEDWDDEMDGEWEAPMIDNPEFKEGEKKMKEKQELEAKKDGENEDTSKSDDSMDDSDIGGDDLLNNNLPDTEVRLSFILFLVLMLIITRRPLYYWNLHFLRIFFFFYQSGHLTTIFPNSRKCFHTSGLKVTTSLPLHKAGRAIFECSKITKIAVSRSVRIRTRIRPNPNPPREDPPAADGQGGGRGDDDQRIPRADGAEPRQDNPLEQLIGNPLFQAMARAPAVNAVGNCRLPAFWRSDPDLWFLQVEAQFNIHQVTSDSTRFNMILTVLDPETISEVSDIIRAPPAQDSSTSYSAPSSLETRSHRSFYCRCVRSPAHERQTTSYAYAGLTCCPTQRDGCSRSSKNQTIDDELAAVADELHAVGPSVMATEVGRPRSRPASPGGAASSNSNSVGAQEIAELRAAIVQLTEITREALQRRDQPRGRSRSRTQPRSQSRPRSPTHRIEARPRGTAGTTRDTATWQSSAERLAPAAEEDSRAAGGQRDNDSDVRPTLPHAESRLASAIRVGFHHRQSRRRHHRSGSLEPLRTAYRPEEPPPLGQPDELVHIVPGRPAPQVHTISVAATGVPVGPCVDAYDAILAEFASDKARQARWPRSSTSRCNIESSRPDSPSLPALGASPAIDSQPRRPNSRSCSIGASSGLHRASGPVHCTSCRSLETPGGSRATTACSTPVLNRIDTLCLSSRTCFKRASARSFGRGSVQGVLPDPGRRRRHLEDGRHDTFRPLRVCSAQTFQRTMNYLLRDLDFVRCYQDDILVLSASHEQHLQHLRELLTILKRARLFVNWEKCQIGRSEVVFAGYLISERGFEPPAAKVEAIARFPKPSDSTQLRRFYRHAEFLPPMLASRCRAHVSPHGSSPRTAEEKRSLHGALKQTRHSSASSRLWLQRYDQLSTIQASLLLCTPTPRIRLLVPR</sequence>
<feature type="region of interest" description="Disordered" evidence="1">
    <location>
        <begin position="804"/>
        <end position="883"/>
    </location>
</feature>
<evidence type="ECO:0000313" key="4">
    <source>
        <dbReference type="EMBL" id="CAB0041816.1"/>
    </source>
</evidence>
<feature type="domain" description="DUF7041" evidence="3">
    <location>
        <begin position="622"/>
        <end position="679"/>
    </location>
</feature>
<feature type="region of interest" description="Disordered" evidence="1">
    <location>
        <begin position="106"/>
        <end position="140"/>
    </location>
</feature>
<dbReference type="InterPro" id="IPR001580">
    <property type="entry name" value="Calret/calnex"/>
</dbReference>
<dbReference type="GO" id="GO:0071897">
    <property type="term" value="P:DNA biosynthetic process"/>
    <property type="evidence" value="ECO:0007669"/>
    <property type="project" value="UniProtKB-ARBA"/>
</dbReference>
<dbReference type="InterPro" id="IPR043128">
    <property type="entry name" value="Rev_trsase/Diguanyl_cyclase"/>
</dbReference>
<feature type="compositionally biased region" description="Acidic residues" evidence="1">
    <location>
        <begin position="393"/>
        <end position="402"/>
    </location>
</feature>
<feature type="region of interest" description="Disordered" evidence="1">
    <location>
        <begin position="756"/>
        <end position="782"/>
    </location>
</feature>
<dbReference type="GO" id="GO:0005783">
    <property type="term" value="C:endoplasmic reticulum"/>
    <property type="evidence" value="ECO:0007669"/>
    <property type="project" value="InterPro"/>
</dbReference>
<dbReference type="Proteomes" id="UP000479190">
    <property type="component" value="Unassembled WGS sequence"/>
</dbReference>
<feature type="region of interest" description="Disordered" evidence="1">
    <location>
        <begin position="220"/>
        <end position="273"/>
    </location>
</feature>
<feature type="compositionally biased region" description="Basic residues" evidence="1">
    <location>
        <begin position="898"/>
        <end position="911"/>
    </location>
</feature>
<dbReference type="Pfam" id="PF00262">
    <property type="entry name" value="Calreticulin"/>
    <property type="match status" value="1"/>
</dbReference>
<feature type="compositionally biased region" description="Basic and acidic residues" evidence="1">
    <location>
        <begin position="410"/>
        <end position="441"/>
    </location>
</feature>
<feature type="region of interest" description="Disordered" evidence="1">
    <location>
        <begin position="896"/>
        <end position="930"/>
    </location>
</feature>
<evidence type="ECO:0000256" key="1">
    <source>
        <dbReference type="SAM" id="MobiDB-lite"/>
    </source>
</evidence>
<evidence type="ECO:0000259" key="3">
    <source>
        <dbReference type="Pfam" id="PF23055"/>
    </source>
</evidence>
<feature type="compositionally biased region" description="Polar residues" evidence="1">
    <location>
        <begin position="181"/>
        <end position="194"/>
    </location>
</feature>
<dbReference type="InterPro" id="IPR009033">
    <property type="entry name" value="Calreticulin/calnexin_P_dom_sf"/>
</dbReference>
<feature type="domain" description="Reverse transcriptase" evidence="2">
    <location>
        <begin position="1118"/>
        <end position="1190"/>
    </location>
</feature>
<gene>
    <name evidence="4" type="ORF">TBRA_LOCUS13467</name>
</gene>
<dbReference type="Gene3D" id="3.30.70.270">
    <property type="match status" value="1"/>
</dbReference>
<protein>
    <submittedName>
        <fullName evidence="4">Uncharacterized protein</fullName>
    </submittedName>
</protein>
<dbReference type="SUPFAM" id="SSF63887">
    <property type="entry name" value="P-domain of calnexin/calreticulin"/>
    <property type="match status" value="1"/>
</dbReference>
<dbReference type="Pfam" id="PF00078">
    <property type="entry name" value="RVT_1"/>
    <property type="match status" value="1"/>
</dbReference>
<dbReference type="InterPro" id="IPR055469">
    <property type="entry name" value="DUF7041"/>
</dbReference>
<feature type="compositionally biased region" description="Basic and acidic residues" evidence="1">
    <location>
        <begin position="804"/>
        <end position="813"/>
    </location>
</feature>
<dbReference type="PANTHER" id="PTHR33064:SF37">
    <property type="entry name" value="RIBONUCLEASE H"/>
    <property type="match status" value="1"/>
</dbReference>
<feature type="region of interest" description="Disordered" evidence="1">
    <location>
        <begin position="1239"/>
        <end position="1264"/>
    </location>
</feature>
<dbReference type="InterPro" id="IPR051320">
    <property type="entry name" value="Viral_Replic_Matur_Polypro"/>
</dbReference>
<dbReference type="FunFam" id="3.30.70.270:FF:000003">
    <property type="entry name" value="Transposon Ty3-G Gag-Pol polyprotein"/>
    <property type="match status" value="1"/>
</dbReference>
<dbReference type="InterPro" id="IPR000477">
    <property type="entry name" value="RT_dom"/>
</dbReference>
<name>A0A6H5J137_9HYME</name>
<feature type="compositionally biased region" description="Polar residues" evidence="1">
    <location>
        <begin position="985"/>
        <end position="999"/>
    </location>
</feature>
<organism evidence="4 5">
    <name type="scientific">Trichogramma brassicae</name>
    <dbReference type="NCBI Taxonomy" id="86971"/>
    <lineage>
        <taxon>Eukaryota</taxon>
        <taxon>Metazoa</taxon>
        <taxon>Ecdysozoa</taxon>
        <taxon>Arthropoda</taxon>
        <taxon>Hexapoda</taxon>
        <taxon>Insecta</taxon>
        <taxon>Pterygota</taxon>
        <taxon>Neoptera</taxon>
        <taxon>Endopterygota</taxon>
        <taxon>Hymenoptera</taxon>
        <taxon>Apocrita</taxon>
        <taxon>Proctotrupomorpha</taxon>
        <taxon>Chalcidoidea</taxon>
        <taxon>Trichogrammatidae</taxon>
        <taxon>Trichogramma</taxon>
    </lineage>
</organism>
<dbReference type="EMBL" id="CADCXV010001131">
    <property type="protein sequence ID" value="CAB0041816.1"/>
    <property type="molecule type" value="Genomic_DNA"/>
</dbReference>
<feature type="region of interest" description="Disordered" evidence="1">
    <location>
        <begin position="1"/>
        <end position="44"/>
    </location>
</feature>
<feature type="region of interest" description="Disordered" evidence="1">
    <location>
        <begin position="977"/>
        <end position="1036"/>
    </location>
</feature>
<accession>A0A6H5J137</accession>
<dbReference type="GO" id="GO:0051082">
    <property type="term" value="F:unfolded protein binding"/>
    <property type="evidence" value="ECO:0007669"/>
    <property type="project" value="InterPro"/>
</dbReference>
<proteinExistence type="predicted"/>
<dbReference type="InterPro" id="IPR043502">
    <property type="entry name" value="DNA/RNA_pol_sf"/>
</dbReference>
<feature type="compositionally biased region" description="Low complexity" evidence="1">
    <location>
        <begin position="768"/>
        <end position="782"/>
    </location>
</feature>
<keyword evidence="5" id="KW-1185">Reference proteome</keyword>
<evidence type="ECO:0000313" key="5">
    <source>
        <dbReference type="Proteomes" id="UP000479190"/>
    </source>
</evidence>
<feature type="compositionally biased region" description="Polar residues" evidence="1">
    <location>
        <begin position="1017"/>
        <end position="1028"/>
    </location>
</feature>
<evidence type="ECO:0000259" key="2">
    <source>
        <dbReference type="Pfam" id="PF00078"/>
    </source>
</evidence>
<feature type="region of interest" description="Disordered" evidence="1">
    <location>
        <begin position="550"/>
        <end position="596"/>
    </location>
</feature>
<dbReference type="CDD" id="cd01647">
    <property type="entry name" value="RT_LTR"/>
    <property type="match status" value="1"/>
</dbReference>
<dbReference type="GO" id="GO:0005509">
    <property type="term" value="F:calcium ion binding"/>
    <property type="evidence" value="ECO:0007669"/>
    <property type="project" value="InterPro"/>
</dbReference>
<dbReference type="Pfam" id="PF23055">
    <property type="entry name" value="DUF7041"/>
    <property type="match status" value="1"/>
</dbReference>
<dbReference type="GO" id="GO:0006457">
    <property type="term" value="P:protein folding"/>
    <property type="evidence" value="ECO:0007669"/>
    <property type="project" value="InterPro"/>
</dbReference>
<feature type="compositionally biased region" description="Low complexity" evidence="1">
    <location>
        <begin position="840"/>
        <end position="851"/>
    </location>
</feature>
<feature type="compositionally biased region" description="Basic and acidic residues" evidence="1">
    <location>
        <begin position="575"/>
        <end position="594"/>
    </location>
</feature>
<dbReference type="OrthoDB" id="1938156at2759"/>
<reference evidence="4 5" key="1">
    <citation type="submission" date="2020-02" db="EMBL/GenBank/DDBJ databases">
        <authorList>
            <person name="Ferguson B K."/>
        </authorList>
    </citation>
    <scope>NUCLEOTIDE SEQUENCE [LARGE SCALE GENOMIC DNA]</scope>
</reference>
<dbReference type="Gene3D" id="2.10.250.10">
    <property type="entry name" value="Calreticulin/calnexin, P domain"/>
    <property type="match status" value="1"/>
</dbReference>
<dbReference type="PANTHER" id="PTHR33064">
    <property type="entry name" value="POL PROTEIN"/>
    <property type="match status" value="1"/>
</dbReference>
<dbReference type="SUPFAM" id="SSF56672">
    <property type="entry name" value="DNA/RNA polymerases"/>
    <property type="match status" value="1"/>
</dbReference>